<evidence type="ECO:0000256" key="2">
    <source>
        <dbReference type="ARBA" id="ARBA00004496"/>
    </source>
</evidence>
<protein>
    <recommendedName>
        <fullName evidence="4">diphosphoinositol-polyphosphate diphosphatase</fullName>
        <ecNumber evidence="4">3.6.1.52</ecNumber>
    </recommendedName>
</protein>
<comment type="similarity">
    <text evidence="3">Belongs to the Nudix hydrolase family. DIPP subfamily.</text>
</comment>
<dbReference type="STRING" id="6412.T1G9T4"/>
<evidence type="ECO:0000256" key="8">
    <source>
        <dbReference type="ARBA" id="ARBA00022842"/>
    </source>
</evidence>
<keyword evidence="7" id="KW-0378">Hydrolase</keyword>
<comment type="subcellular location">
    <subcellularLocation>
        <location evidence="2">Cytoplasm</location>
    </subcellularLocation>
</comment>
<dbReference type="EMBL" id="AMQM01004157">
    <property type="status" value="NOT_ANNOTATED_CDS"/>
    <property type="molecule type" value="Genomic_DNA"/>
</dbReference>
<dbReference type="PANTHER" id="PTHR12629:SF0">
    <property type="entry name" value="DIPHOSPHOINOSITOL-POLYPHOSPHATE DIPHOSPHATASE"/>
    <property type="match status" value="1"/>
</dbReference>
<reference evidence="11 13" key="2">
    <citation type="journal article" date="2013" name="Nature">
        <title>Insights into bilaterian evolution from three spiralian genomes.</title>
        <authorList>
            <person name="Simakov O."/>
            <person name="Marletaz F."/>
            <person name="Cho S.J."/>
            <person name="Edsinger-Gonzales E."/>
            <person name="Havlak P."/>
            <person name="Hellsten U."/>
            <person name="Kuo D.H."/>
            <person name="Larsson T."/>
            <person name="Lv J."/>
            <person name="Arendt D."/>
            <person name="Savage R."/>
            <person name="Osoegawa K."/>
            <person name="de Jong P."/>
            <person name="Grimwood J."/>
            <person name="Chapman J.A."/>
            <person name="Shapiro H."/>
            <person name="Aerts A."/>
            <person name="Otillar R.P."/>
            <person name="Terry A.Y."/>
            <person name="Boore J.L."/>
            <person name="Grigoriev I.V."/>
            <person name="Lindberg D.R."/>
            <person name="Seaver E.C."/>
            <person name="Weisblat D.A."/>
            <person name="Putnam N.H."/>
            <person name="Rokhsar D.S."/>
        </authorList>
    </citation>
    <scope>NUCLEOTIDE SEQUENCE</scope>
</reference>
<dbReference type="GO" id="GO:1901909">
    <property type="term" value="P:diadenosine hexaphosphate catabolic process"/>
    <property type="evidence" value="ECO:0000318"/>
    <property type="project" value="GO_Central"/>
</dbReference>
<dbReference type="GeneID" id="20217830"/>
<dbReference type="OrthoDB" id="2011998at2759"/>
<dbReference type="PANTHER" id="PTHR12629">
    <property type="entry name" value="DIPHOSPHOINOSITOL POLYPHOSPHATE PHOSPHOHYDROLASE"/>
    <property type="match status" value="1"/>
</dbReference>
<dbReference type="KEGG" id="hro:HELRODRAFT_99551"/>
<reference evidence="12" key="3">
    <citation type="submission" date="2015-06" db="UniProtKB">
        <authorList>
            <consortium name="EnsemblMetazoa"/>
        </authorList>
    </citation>
    <scope>IDENTIFICATION</scope>
</reference>
<dbReference type="GO" id="GO:0005634">
    <property type="term" value="C:nucleus"/>
    <property type="evidence" value="ECO:0000318"/>
    <property type="project" value="GO_Central"/>
</dbReference>
<evidence type="ECO:0000313" key="12">
    <source>
        <dbReference type="EnsemblMetazoa" id="HelroP99551"/>
    </source>
</evidence>
<dbReference type="GO" id="GO:0005737">
    <property type="term" value="C:cytoplasm"/>
    <property type="evidence" value="ECO:0000318"/>
    <property type="project" value="GO_Central"/>
</dbReference>
<keyword evidence="13" id="KW-1185">Reference proteome</keyword>
<evidence type="ECO:0000256" key="4">
    <source>
        <dbReference type="ARBA" id="ARBA00012527"/>
    </source>
</evidence>
<dbReference type="Pfam" id="PF00293">
    <property type="entry name" value="NUDIX"/>
    <property type="match status" value="1"/>
</dbReference>
<keyword evidence="5" id="KW-0963">Cytoplasm</keyword>
<dbReference type="eggNOG" id="KOG2839">
    <property type="taxonomic scope" value="Eukaryota"/>
</dbReference>
<dbReference type="FunFam" id="3.90.79.10:FF:000002">
    <property type="entry name" value="diphosphoinositol polyphosphate phosphohydrolase 1"/>
    <property type="match status" value="1"/>
</dbReference>
<dbReference type="HOGENOM" id="CLU_037162_1_0_1"/>
<evidence type="ECO:0000259" key="10">
    <source>
        <dbReference type="PROSITE" id="PS51462"/>
    </source>
</evidence>
<keyword evidence="6" id="KW-0479">Metal-binding</keyword>
<evidence type="ECO:0000256" key="3">
    <source>
        <dbReference type="ARBA" id="ARBA00008266"/>
    </source>
</evidence>
<dbReference type="GO" id="GO:0008486">
    <property type="term" value="F:diphosphoinositol-polyphosphate diphosphatase activity"/>
    <property type="evidence" value="ECO:0000318"/>
    <property type="project" value="GO_Central"/>
</dbReference>
<dbReference type="InterPro" id="IPR015797">
    <property type="entry name" value="NUDIX_hydrolase-like_dom_sf"/>
</dbReference>
<feature type="domain" description="Nudix hydrolase" evidence="10">
    <location>
        <begin position="15"/>
        <end position="142"/>
    </location>
</feature>
<dbReference type="GO" id="GO:0034432">
    <property type="term" value="F:bis(5'-adenosyl)-pentaphosphatase activity"/>
    <property type="evidence" value="ECO:0000318"/>
    <property type="project" value="GO_Central"/>
</dbReference>
<dbReference type="Gene3D" id="3.90.79.10">
    <property type="entry name" value="Nucleoside Triphosphate Pyrophosphohydrolase"/>
    <property type="match status" value="1"/>
</dbReference>
<accession>T1G9T4</accession>
<dbReference type="GO" id="GO:0034431">
    <property type="term" value="F:bis(5'-adenosyl)-hexaphosphatase activity"/>
    <property type="evidence" value="ECO:0000318"/>
    <property type="project" value="GO_Central"/>
</dbReference>
<dbReference type="InterPro" id="IPR000086">
    <property type="entry name" value="NUDIX_hydrolase_dom"/>
</dbReference>
<dbReference type="CTD" id="20217830"/>
<dbReference type="EMBL" id="KB096457">
    <property type="protein sequence ID" value="ESO04664.1"/>
    <property type="molecule type" value="Genomic_DNA"/>
</dbReference>
<evidence type="ECO:0000256" key="1">
    <source>
        <dbReference type="ARBA" id="ARBA00001946"/>
    </source>
</evidence>
<evidence type="ECO:0000256" key="9">
    <source>
        <dbReference type="ARBA" id="ARBA00033994"/>
    </source>
</evidence>
<keyword evidence="8" id="KW-0460">Magnesium</keyword>
<evidence type="ECO:0000256" key="6">
    <source>
        <dbReference type="ARBA" id="ARBA00022723"/>
    </source>
</evidence>
<dbReference type="GO" id="GO:1901907">
    <property type="term" value="P:diadenosine pentaphosphate catabolic process"/>
    <property type="evidence" value="ECO:0000318"/>
    <property type="project" value="GO_Central"/>
</dbReference>
<comment type="cofactor">
    <cofactor evidence="1">
        <name>Mg(2+)</name>
        <dbReference type="ChEBI" id="CHEBI:18420"/>
    </cofactor>
</comment>
<dbReference type="InParanoid" id="T1G9T4"/>
<comment type="catalytic activity">
    <reaction evidence="9">
        <text>diphospho-myo-inositol polyphosphate + H2O = myo-inositol polyphosphate + phosphate.</text>
        <dbReference type="EC" id="3.6.1.52"/>
    </reaction>
</comment>
<dbReference type="OMA" id="PDEMQLN"/>
<dbReference type="GO" id="GO:0000298">
    <property type="term" value="F:endopolyphosphatase activity"/>
    <property type="evidence" value="ECO:0000318"/>
    <property type="project" value="GO_Central"/>
</dbReference>
<dbReference type="InterPro" id="IPR020084">
    <property type="entry name" value="NUDIX_hydrolase_CS"/>
</dbReference>
<sequence>MVKEKPNRIYDENGYRLRAACVCVKDESEREILLISASRNRDRWIVPGGGIEPLEDASVAAVREVHEEAGVKGMISRCLGVFENSHCKTKTSVYLLIVDHLCEEWEEKSLGRRRQWFSASDAHRQLGMYRPEQGAYLEMLISLGGQQNIMHIPTSPVVRRFCIPPIPVAVINNVLSPQKNGIVTNAVKG</sequence>
<dbReference type="GO" id="GO:1901911">
    <property type="term" value="P:adenosine 5'-(hexahydrogen pentaphosphate) catabolic process"/>
    <property type="evidence" value="ECO:0000318"/>
    <property type="project" value="GO_Central"/>
</dbReference>
<evidence type="ECO:0000313" key="13">
    <source>
        <dbReference type="Proteomes" id="UP000015101"/>
    </source>
</evidence>
<dbReference type="InterPro" id="IPR047198">
    <property type="entry name" value="DDP-like_NUDIX"/>
</dbReference>
<evidence type="ECO:0000256" key="5">
    <source>
        <dbReference type="ARBA" id="ARBA00022490"/>
    </source>
</evidence>
<evidence type="ECO:0000256" key="7">
    <source>
        <dbReference type="ARBA" id="ARBA00022801"/>
    </source>
</evidence>
<dbReference type="RefSeq" id="XP_009017243.1">
    <property type="nucleotide sequence ID" value="XM_009018995.1"/>
</dbReference>
<dbReference type="Proteomes" id="UP000015101">
    <property type="component" value="Unassembled WGS sequence"/>
</dbReference>
<dbReference type="SUPFAM" id="SSF55811">
    <property type="entry name" value="Nudix"/>
    <property type="match status" value="1"/>
</dbReference>
<proteinExistence type="inferred from homology"/>
<evidence type="ECO:0000313" key="11">
    <source>
        <dbReference type="EMBL" id="ESO04664.1"/>
    </source>
</evidence>
<dbReference type="EC" id="3.6.1.52" evidence="4"/>
<dbReference type="EnsemblMetazoa" id="HelroT99551">
    <property type="protein sequence ID" value="HelroP99551"/>
    <property type="gene ID" value="HelroG99551"/>
</dbReference>
<dbReference type="GO" id="GO:0046872">
    <property type="term" value="F:metal ion binding"/>
    <property type="evidence" value="ECO:0007669"/>
    <property type="project" value="UniProtKB-KW"/>
</dbReference>
<name>T1G9T4_HELRO</name>
<dbReference type="PROSITE" id="PS51462">
    <property type="entry name" value="NUDIX"/>
    <property type="match status" value="1"/>
</dbReference>
<organism evidence="12 13">
    <name type="scientific">Helobdella robusta</name>
    <name type="common">Californian leech</name>
    <dbReference type="NCBI Taxonomy" id="6412"/>
    <lineage>
        <taxon>Eukaryota</taxon>
        <taxon>Metazoa</taxon>
        <taxon>Spiralia</taxon>
        <taxon>Lophotrochozoa</taxon>
        <taxon>Annelida</taxon>
        <taxon>Clitellata</taxon>
        <taxon>Hirudinea</taxon>
        <taxon>Rhynchobdellida</taxon>
        <taxon>Glossiphoniidae</taxon>
        <taxon>Helobdella</taxon>
    </lineage>
</organism>
<dbReference type="GO" id="GO:0071543">
    <property type="term" value="P:diphosphoinositol polyphosphate metabolic process"/>
    <property type="evidence" value="ECO:0000318"/>
    <property type="project" value="GO_Central"/>
</dbReference>
<dbReference type="AlphaFoldDB" id="T1G9T4"/>
<dbReference type="FunCoup" id="T1G9T4">
    <property type="interactions" value="1269"/>
</dbReference>
<dbReference type="CDD" id="cd04666">
    <property type="entry name" value="NUDIX_DIPP2_like_Nudt4"/>
    <property type="match status" value="1"/>
</dbReference>
<gene>
    <name evidence="12" type="primary">20217830</name>
    <name evidence="11" type="ORF">HELRODRAFT_99551</name>
</gene>
<reference evidence="13" key="1">
    <citation type="submission" date="2012-12" db="EMBL/GenBank/DDBJ databases">
        <authorList>
            <person name="Hellsten U."/>
            <person name="Grimwood J."/>
            <person name="Chapman J.A."/>
            <person name="Shapiro H."/>
            <person name="Aerts A."/>
            <person name="Otillar R.P."/>
            <person name="Terry A.Y."/>
            <person name="Boore J.L."/>
            <person name="Simakov O."/>
            <person name="Marletaz F."/>
            <person name="Cho S.-J."/>
            <person name="Edsinger-Gonzales E."/>
            <person name="Havlak P."/>
            <person name="Kuo D.-H."/>
            <person name="Larsson T."/>
            <person name="Lv J."/>
            <person name="Arendt D."/>
            <person name="Savage R."/>
            <person name="Osoegawa K."/>
            <person name="de Jong P."/>
            <person name="Lindberg D.R."/>
            <person name="Seaver E.C."/>
            <person name="Weisblat D.A."/>
            <person name="Putnam N.H."/>
            <person name="Grigoriev I.V."/>
            <person name="Rokhsar D.S."/>
        </authorList>
    </citation>
    <scope>NUCLEOTIDE SEQUENCE</scope>
</reference>
<dbReference type="PROSITE" id="PS00893">
    <property type="entry name" value="NUDIX_BOX"/>
    <property type="match status" value="1"/>
</dbReference>